<dbReference type="STRING" id="1121338.CLTEP_27740"/>
<dbReference type="OrthoDB" id="1716019at2"/>
<dbReference type="Proteomes" id="UP000075531">
    <property type="component" value="Unassembled WGS sequence"/>
</dbReference>
<comment type="caution">
    <text evidence="2">The sequence shown here is derived from an EMBL/GenBank/DDBJ whole genome shotgun (WGS) entry which is preliminary data.</text>
</comment>
<keyword evidence="1" id="KW-0175">Coiled coil</keyword>
<dbReference type="RefSeq" id="WP_066827643.1">
    <property type="nucleotide sequence ID" value="NZ_LTBA01000104.1"/>
</dbReference>
<feature type="coiled-coil region" evidence="1">
    <location>
        <begin position="16"/>
        <end position="71"/>
    </location>
</feature>
<organism evidence="2 3">
    <name type="scientific">Clostridium tepidiprofundi DSM 19306</name>
    <dbReference type="NCBI Taxonomy" id="1121338"/>
    <lineage>
        <taxon>Bacteria</taxon>
        <taxon>Bacillati</taxon>
        <taxon>Bacillota</taxon>
        <taxon>Clostridia</taxon>
        <taxon>Eubacteriales</taxon>
        <taxon>Clostridiaceae</taxon>
        <taxon>Clostridium</taxon>
    </lineage>
</organism>
<dbReference type="EMBL" id="LTBA01000104">
    <property type="protein sequence ID" value="KYH28076.1"/>
    <property type="molecule type" value="Genomic_DNA"/>
</dbReference>
<evidence type="ECO:0000313" key="3">
    <source>
        <dbReference type="Proteomes" id="UP000075531"/>
    </source>
</evidence>
<gene>
    <name evidence="2" type="ORF">CLTEP_27740</name>
</gene>
<keyword evidence="3" id="KW-1185">Reference proteome</keyword>
<reference evidence="2 3" key="1">
    <citation type="submission" date="2016-02" db="EMBL/GenBank/DDBJ databases">
        <title>Genome sequence of Clostridium tepidiprofundi DSM 19306.</title>
        <authorList>
            <person name="Poehlein A."/>
            <person name="Daniel R."/>
        </authorList>
    </citation>
    <scope>NUCLEOTIDE SEQUENCE [LARGE SCALE GENOMIC DNA]</scope>
    <source>
        <strain evidence="2 3">DSM 19306</strain>
    </source>
</reference>
<proteinExistence type="predicted"/>
<protein>
    <submittedName>
        <fullName evidence="2">Uncharacterized protein</fullName>
    </submittedName>
</protein>
<dbReference type="PATRIC" id="fig|1121338.3.peg.2918"/>
<dbReference type="AlphaFoldDB" id="A0A151AK89"/>
<sequence length="86" mass="10034">MEGKILDLLNKLVDGQNEINVRLDRIENKLDSVIEQTAYLTEFRTEVKDFRNEAINQFEEIKDNLNNVEVITASNWRDIAKLKAVK</sequence>
<evidence type="ECO:0000256" key="1">
    <source>
        <dbReference type="SAM" id="Coils"/>
    </source>
</evidence>
<accession>A0A151AK89</accession>
<name>A0A151AK89_9CLOT</name>
<evidence type="ECO:0000313" key="2">
    <source>
        <dbReference type="EMBL" id="KYH28076.1"/>
    </source>
</evidence>